<name>A0ABR8AAZ6_9CYAN</name>
<evidence type="ECO:0000256" key="1">
    <source>
        <dbReference type="SAM" id="SignalP"/>
    </source>
</evidence>
<keyword evidence="3" id="KW-1185">Reference proteome</keyword>
<evidence type="ECO:0000313" key="2">
    <source>
        <dbReference type="EMBL" id="MBD2196864.1"/>
    </source>
</evidence>
<dbReference type="EMBL" id="JACJQH010000022">
    <property type="protein sequence ID" value="MBD2196864.1"/>
    <property type="molecule type" value="Genomic_DNA"/>
</dbReference>
<feature type="chain" id="PRO_5047366415" evidence="1">
    <location>
        <begin position="32"/>
        <end position="124"/>
    </location>
</feature>
<accession>A0ABR8AAZ6</accession>
<organism evidence="2 3">
    <name type="scientific">Calothrix parietina FACHB-288</name>
    <dbReference type="NCBI Taxonomy" id="2692896"/>
    <lineage>
        <taxon>Bacteria</taxon>
        <taxon>Bacillati</taxon>
        <taxon>Cyanobacteriota</taxon>
        <taxon>Cyanophyceae</taxon>
        <taxon>Nostocales</taxon>
        <taxon>Calotrichaceae</taxon>
        <taxon>Calothrix</taxon>
    </lineage>
</organism>
<comment type="caution">
    <text evidence="2">The sequence shown here is derived from an EMBL/GenBank/DDBJ whole genome shotgun (WGS) entry which is preliminary data.</text>
</comment>
<dbReference type="RefSeq" id="WP_190542946.1">
    <property type="nucleotide sequence ID" value="NZ_CAWPNO010000054.1"/>
</dbReference>
<sequence>MNKRFVLSLLSSPALFASMLSMVMMTKPVHANQTVTPVGTHLSCVRSPHSAETKQVCIEVENTVSPTKPEMTVAQVPQVQSPDQPAELEFTEAESDEAIKLFGCDCPVCINAIRQLHGLAPLPV</sequence>
<dbReference type="Proteomes" id="UP000658514">
    <property type="component" value="Unassembled WGS sequence"/>
</dbReference>
<evidence type="ECO:0000313" key="3">
    <source>
        <dbReference type="Proteomes" id="UP000658514"/>
    </source>
</evidence>
<proteinExistence type="predicted"/>
<feature type="signal peptide" evidence="1">
    <location>
        <begin position="1"/>
        <end position="31"/>
    </location>
</feature>
<reference evidence="2 3" key="1">
    <citation type="journal article" date="2020" name="ISME J.">
        <title>Comparative genomics reveals insights into cyanobacterial evolution and habitat adaptation.</title>
        <authorList>
            <person name="Chen M.Y."/>
            <person name="Teng W.K."/>
            <person name="Zhao L."/>
            <person name="Hu C.X."/>
            <person name="Zhou Y.K."/>
            <person name="Han B.P."/>
            <person name="Song L.R."/>
            <person name="Shu W.S."/>
        </authorList>
    </citation>
    <scope>NUCLEOTIDE SEQUENCE [LARGE SCALE GENOMIC DNA]</scope>
    <source>
        <strain evidence="2 3">FACHB-288</strain>
    </source>
</reference>
<protein>
    <submittedName>
        <fullName evidence="2">Uncharacterized protein</fullName>
    </submittedName>
</protein>
<keyword evidence="1" id="KW-0732">Signal</keyword>
<gene>
    <name evidence="2" type="ORF">H6G24_15380</name>
</gene>